<keyword evidence="2" id="KW-0732">Signal</keyword>
<dbReference type="Proteomes" id="UP000068210">
    <property type="component" value="Chromosome"/>
</dbReference>
<organism evidence="3 4">
    <name type="scientific">Azotobacter chroococcum NCIMB 8003</name>
    <dbReference type="NCBI Taxonomy" id="1328314"/>
    <lineage>
        <taxon>Bacteria</taxon>
        <taxon>Pseudomonadati</taxon>
        <taxon>Pseudomonadota</taxon>
        <taxon>Gammaproteobacteria</taxon>
        <taxon>Pseudomonadales</taxon>
        <taxon>Pseudomonadaceae</taxon>
        <taxon>Azotobacter</taxon>
    </lineage>
</organism>
<sequence>MKALLGLTAASALLASLSSFACTPDDISVKARELAASVHMLTASDPQKAREIYREVRRMQPEDTAEALPNECAAYEQRSQELQEATAKVESQGKGNYYY</sequence>
<dbReference type="KEGG" id="acx:Achr_13790"/>
<reference evidence="3 4" key="1">
    <citation type="journal article" date="2015" name="PLoS ONE">
        <title>Azotobacter Genomes: The Genome of Azotobacter chroococcum NCIMB 8003 (ATCC 4412).</title>
        <authorList>
            <person name="Robson R.L."/>
            <person name="Jones R."/>
            <person name="Robson R.M."/>
            <person name="Schwartz A."/>
            <person name="Richardson T.H."/>
        </authorList>
    </citation>
    <scope>NUCLEOTIDE SEQUENCE [LARGE SCALE GENOMIC DNA]</scope>
    <source>
        <strain evidence="3 4">NCIMB 8003</strain>
    </source>
</reference>
<proteinExistence type="predicted"/>
<evidence type="ECO:0000313" key="3">
    <source>
        <dbReference type="EMBL" id="AJE20851.1"/>
    </source>
</evidence>
<evidence type="ECO:0000313" key="4">
    <source>
        <dbReference type="Proteomes" id="UP000068210"/>
    </source>
</evidence>
<dbReference type="HOGENOM" id="CLU_181266_0_0_6"/>
<feature type="signal peptide" evidence="2">
    <location>
        <begin position="1"/>
        <end position="21"/>
    </location>
</feature>
<evidence type="ECO:0008006" key="5">
    <source>
        <dbReference type="Google" id="ProtNLM"/>
    </source>
</evidence>
<protein>
    <recommendedName>
        <fullName evidence="5">Lipoprotein</fullName>
    </recommendedName>
</protein>
<feature type="chain" id="PRO_5002181199" description="Lipoprotein" evidence="2">
    <location>
        <begin position="22"/>
        <end position="99"/>
    </location>
</feature>
<feature type="coiled-coil region" evidence="1">
    <location>
        <begin position="65"/>
        <end position="92"/>
    </location>
</feature>
<evidence type="ECO:0000256" key="1">
    <source>
        <dbReference type="SAM" id="Coils"/>
    </source>
</evidence>
<dbReference type="EMBL" id="CP010415">
    <property type="protein sequence ID" value="AJE20851.1"/>
    <property type="molecule type" value="Genomic_DNA"/>
</dbReference>
<dbReference type="PROSITE" id="PS51257">
    <property type="entry name" value="PROKAR_LIPOPROTEIN"/>
    <property type="match status" value="1"/>
</dbReference>
<dbReference type="RefSeq" id="WP_039803041.1">
    <property type="nucleotide sequence ID" value="NZ_CP010415.1"/>
</dbReference>
<keyword evidence="1" id="KW-0175">Coiled coil</keyword>
<gene>
    <name evidence="3" type="ORF">Achr_13790</name>
</gene>
<dbReference type="AlphaFoldDB" id="A0A0C4WL31"/>
<keyword evidence="4" id="KW-1185">Reference proteome</keyword>
<name>A0A0C4WL31_9GAMM</name>
<dbReference type="STRING" id="1328314.Achr_13790"/>
<accession>A0A0C4WL31</accession>
<evidence type="ECO:0000256" key="2">
    <source>
        <dbReference type="SAM" id="SignalP"/>
    </source>
</evidence>